<comment type="catalytic activity">
    <reaction evidence="1">
        <text>Hydrolysis of terminal non-reducing N-acetyl-D-hexosamine residues in N-acetyl-beta-D-hexosaminides.</text>
        <dbReference type="EC" id="3.2.1.52"/>
    </reaction>
</comment>
<comment type="similarity">
    <text evidence="2">Belongs to the glycosyl hydrolase 3 family.</text>
</comment>
<accession>A0ABQ2LZX5</accession>
<evidence type="ECO:0000256" key="4">
    <source>
        <dbReference type="ARBA" id="ARBA00022801"/>
    </source>
</evidence>
<protein>
    <recommendedName>
        <fullName evidence="3">beta-N-acetylhexosaminidase</fullName>
        <ecNumber evidence="3">3.2.1.52</ecNumber>
    </recommendedName>
</protein>
<dbReference type="Proteomes" id="UP000642509">
    <property type="component" value="Unassembled WGS sequence"/>
</dbReference>
<evidence type="ECO:0000256" key="2">
    <source>
        <dbReference type="ARBA" id="ARBA00005336"/>
    </source>
</evidence>
<sequence length="638" mass="63341">MKTSSRPRPSAVAPTAVLTAVLAAALALTSCTTPTGPDGNGEGTTPAPGSGTDGTGGTGGASEPEPSALELALDGPSADLEENAADAVAGMDTAEKAGQVLVGQLGAAGTDPASIEELNLGGIIVMGDAVPVAADGTHDVEALQTRLAETQEALSAGRDWAGIISVDQEGGLVARVKEPLVEWPTPMSYGAAAAGQNVDTAAHLATNGHALMGAQLAELGFTLDFAPSVDVTIGAGDPAIGARSFSSDPETVSVLGTAATAGLLHAGVLPAPKHFPGHGSVTDDSHVTAPVQDASVADLEARDWLPFRELLGGDQYTPMVMMGHVIVPELEPDVPSSVSAPAYEALRGLAAPDSAADGASGGAADDAAEDAADGAVAGTRSDAEPYDGVVVTDALNMGALVERYGANEAPVRALEAGADLLLMPSDLPGARDALVEAVEAGEVPAERLDEAAERVVTMLMWRDHLAQELAEATDEEKERAGVGNTNGTENGTENGTGNGTGAEPEQVSRELSAAAITVVDGVCGAPLVEDSLQITGGNEIDRARLAEAAEAAGLTVGAGPVVALVGSARGAGQGDVVVALDAPFGLPRSSVPDGGAKVALYGRTPGAFEALVAVLTGKAEAPGGLPVEVGDWPAGTGC</sequence>
<feature type="compositionally biased region" description="Low complexity" evidence="6">
    <location>
        <begin position="483"/>
        <end position="493"/>
    </location>
</feature>
<dbReference type="Pfam" id="PF00933">
    <property type="entry name" value="Glyco_hydro_3"/>
    <property type="match status" value="2"/>
</dbReference>
<dbReference type="InterPro" id="IPR036962">
    <property type="entry name" value="Glyco_hydro_3_N_sf"/>
</dbReference>
<dbReference type="EC" id="3.2.1.52" evidence="3"/>
<dbReference type="InterPro" id="IPR001764">
    <property type="entry name" value="Glyco_hydro_3_N"/>
</dbReference>
<proteinExistence type="inferred from homology"/>
<gene>
    <name evidence="9" type="ORF">GCM10010977_17460</name>
</gene>
<dbReference type="PROSITE" id="PS51257">
    <property type="entry name" value="PROKAR_LIPOPROTEIN"/>
    <property type="match status" value="1"/>
</dbReference>
<feature type="region of interest" description="Disordered" evidence="6">
    <location>
        <begin position="354"/>
        <end position="382"/>
    </location>
</feature>
<evidence type="ECO:0000313" key="9">
    <source>
        <dbReference type="EMBL" id="GGO45218.1"/>
    </source>
</evidence>
<evidence type="ECO:0000259" key="8">
    <source>
        <dbReference type="Pfam" id="PF00933"/>
    </source>
</evidence>
<comment type="caution">
    <text evidence="9">The sequence shown here is derived from an EMBL/GenBank/DDBJ whole genome shotgun (WGS) entry which is preliminary data.</text>
</comment>
<feature type="compositionally biased region" description="Gly residues" evidence="6">
    <location>
        <begin position="51"/>
        <end position="60"/>
    </location>
</feature>
<keyword evidence="5" id="KW-0326">Glycosidase</keyword>
<dbReference type="InterPro" id="IPR050226">
    <property type="entry name" value="NagZ_Beta-hexosaminidase"/>
</dbReference>
<evidence type="ECO:0000256" key="5">
    <source>
        <dbReference type="ARBA" id="ARBA00023295"/>
    </source>
</evidence>
<feature type="domain" description="Glycoside hydrolase family 3 N-terminal" evidence="8">
    <location>
        <begin position="95"/>
        <end position="339"/>
    </location>
</feature>
<evidence type="ECO:0000256" key="6">
    <source>
        <dbReference type="SAM" id="MobiDB-lite"/>
    </source>
</evidence>
<dbReference type="SUPFAM" id="SSF51445">
    <property type="entry name" value="(Trans)glycosidases"/>
    <property type="match status" value="2"/>
</dbReference>
<evidence type="ECO:0000256" key="3">
    <source>
        <dbReference type="ARBA" id="ARBA00012663"/>
    </source>
</evidence>
<feature type="signal peptide" evidence="7">
    <location>
        <begin position="1"/>
        <end position="29"/>
    </location>
</feature>
<dbReference type="RefSeq" id="WP_229672447.1">
    <property type="nucleotide sequence ID" value="NZ_BAAAOU010000005.1"/>
</dbReference>
<evidence type="ECO:0000256" key="7">
    <source>
        <dbReference type="SAM" id="SignalP"/>
    </source>
</evidence>
<evidence type="ECO:0000256" key="1">
    <source>
        <dbReference type="ARBA" id="ARBA00001231"/>
    </source>
</evidence>
<dbReference type="Gene3D" id="3.20.20.300">
    <property type="entry name" value="Glycoside hydrolase, family 3, N-terminal domain"/>
    <property type="match status" value="1"/>
</dbReference>
<feature type="compositionally biased region" description="Low complexity" evidence="6">
    <location>
        <begin position="354"/>
        <end position="365"/>
    </location>
</feature>
<evidence type="ECO:0000313" key="10">
    <source>
        <dbReference type="Proteomes" id="UP000642509"/>
    </source>
</evidence>
<dbReference type="InterPro" id="IPR017853">
    <property type="entry name" value="GH"/>
</dbReference>
<keyword evidence="7" id="KW-0732">Signal</keyword>
<feature type="region of interest" description="Disordered" evidence="6">
    <location>
        <begin position="30"/>
        <end position="68"/>
    </location>
</feature>
<dbReference type="EMBL" id="BMLQ01000004">
    <property type="protein sequence ID" value="GGO45218.1"/>
    <property type="molecule type" value="Genomic_DNA"/>
</dbReference>
<keyword evidence="10" id="KW-1185">Reference proteome</keyword>
<name>A0ABQ2LZX5_9MICC</name>
<dbReference type="PANTHER" id="PTHR30480">
    <property type="entry name" value="BETA-HEXOSAMINIDASE-RELATED"/>
    <property type="match status" value="1"/>
</dbReference>
<feature type="chain" id="PRO_5046258465" description="beta-N-acetylhexosaminidase" evidence="7">
    <location>
        <begin position="30"/>
        <end position="638"/>
    </location>
</feature>
<feature type="region of interest" description="Disordered" evidence="6">
    <location>
        <begin position="470"/>
        <end position="507"/>
    </location>
</feature>
<reference evidence="10" key="1">
    <citation type="journal article" date="2019" name="Int. J. Syst. Evol. Microbiol.">
        <title>The Global Catalogue of Microorganisms (GCM) 10K type strain sequencing project: providing services to taxonomists for standard genome sequencing and annotation.</title>
        <authorList>
            <consortium name="The Broad Institute Genomics Platform"/>
            <consortium name="The Broad Institute Genome Sequencing Center for Infectious Disease"/>
            <person name="Wu L."/>
            <person name="Ma J."/>
        </authorList>
    </citation>
    <scope>NUCLEOTIDE SEQUENCE [LARGE SCALE GENOMIC DNA]</scope>
    <source>
        <strain evidence="10">CGMCC 1.7064</strain>
    </source>
</reference>
<keyword evidence="4" id="KW-0378">Hydrolase</keyword>
<organism evidence="9 10">
    <name type="scientific">Citricoccus zhacaiensis</name>
    <dbReference type="NCBI Taxonomy" id="489142"/>
    <lineage>
        <taxon>Bacteria</taxon>
        <taxon>Bacillati</taxon>
        <taxon>Actinomycetota</taxon>
        <taxon>Actinomycetes</taxon>
        <taxon>Micrococcales</taxon>
        <taxon>Micrococcaceae</taxon>
        <taxon>Citricoccus</taxon>
    </lineage>
</organism>
<feature type="domain" description="Glycoside hydrolase family 3 N-terminal" evidence="8">
    <location>
        <begin position="386"/>
        <end position="457"/>
    </location>
</feature>
<dbReference type="PANTHER" id="PTHR30480:SF13">
    <property type="entry name" value="BETA-HEXOSAMINIDASE"/>
    <property type="match status" value="1"/>
</dbReference>